<name>A0ABR7IPB7_9CLOT</name>
<gene>
    <name evidence="2" type="ORF">H8Z77_02605</name>
</gene>
<dbReference type="EMBL" id="JACOQK010000001">
    <property type="protein sequence ID" value="MBC5786914.1"/>
    <property type="molecule type" value="Genomic_DNA"/>
</dbReference>
<dbReference type="RefSeq" id="WP_069988538.1">
    <property type="nucleotide sequence ID" value="NZ_JACOQK010000001.1"/>
</dbReference>
<proteinExistence type="predicted"/>
<evidence type="ECO:0000256" key="1">
    <source>
        <dbReference type="SAM" id="Coils"/>
    </source>
</evidence>
<sequence>MALAKLLTGEYGRMDGQYHRIQQVIYDYDTNQLHFTIFHYADQSFRDQEKAEVEEKKEKIQRYYELEAKKQEYDEKKTGMPFEEWEELAGLNIQELSKLDFEPRHIGSTNYTIEITGDPREEIYNAIEQTIGQFEGAVEI</sequence>
<feature type="coiled-coil region" evidence="1">
    <location>
        <begin position="46"/>
        <end position="76"/>
    </location>
</feature>
<protein>
    <submittedName>
        <fullName evidence="2">Uncharacterized protein</fullName>
    </submittedName>
</protein>
<reference evidence="2 3" key="1">
    <citation type="submission" date="2020-08" db="EMBL/GenBank/DDBJ databases">
        <title>Genome public.</title>
        <authorList>
            <person name="Liu C."/>
            <person name="Sun Q."/>
        </authorList>
    </citation>
    <scope>NUCLEOTIDE SEQUENCE [LARGE SCALE GENOMIC DNA]</scope>
    <source>
        <strain evidence="2 3">NSJ-27</strain>
    </source>
</reference>
<organism evidence="2 3">
    <name type="scientific">Clostridium facile</name>
    <dbReference type="NCBI Taxonomy" id="2763035"/>
    <lineage>
        <taxon>Bacteria</taxon>
        <taxon>Bacillati</taxon>
        <taxon>Bacillota</taxon>
        <taxon>Clostridia</taxon>
        <taxon>Eubacteriales</taxon>
        <taxon>Clostridiaceae</taxon>
        <taxon>Clostridium</taxon>
    </lineage>
</organism>
<dbReference type="Proteomes" id="UP000649151">
    <property type="component" value="Unassembled WGS sequence"/>
</dbReference>
<keyword evidence="3" id="KW-1185">Reference proteome</keyword>
<evidence type="ECO:0000313" key="2">
    <source>
        <dbReference type="EMBL" id="MBC5786914.1"/>
    </source>
</evidence>
<evidence type="ECO:0000313" key="3">
    <source>
        <dbReference type="Proteomes" id="UP000649151"/>
    </source>
</evidence>
<accession>A0ABR7IPB7</accession>
<keyword evidence="1" id="KW-0175">Coiled coil</keyword>
<comment type="caution">
    <text evidence="2">The sequence shown here is derived from an EMBL/GenBank/DDBJ whole genome shotgun (WGS) entry which is preliminary data.</text>
</comment>